<organism evidence="1 2">
    <name type="scientific">Hymenobacter caeli</name>
    <dbReference type="NCBI Taxonomy" id="2735894"/>
    <lineage>
        <taxon>Bacteria</taxon>
        <taxon>Pseudomonadati</taxon>
        <taxon>Bacteroidota</taxon>
        <taxon>Cytophagia</taxon>
        <taxon>Cytophagales</taxon>
        <taxon>Hymenobacteraceae</taxon>
        <taxon>Hymenobacter</taxon>
    </lineage>
</organism>
<proteinExistence type="predicted"/>
<dbReference type="Proteomes" id="UP000779507">
    <property type="component" value="Unassembled WGS sequence"/>
</dbReference>
<name>A0ABX2FJE7_9BACT</name>
<keyword evidence="2" id="KW-1185">Reference proteome</keyword>
<dbReference type="Pfam" id="PF04255">
    <property type="entry name" value="DUF433"/>
    <property type="match status" value="1"/>
</dbReference>
<dbReference type="SUPFAM" id="SSF46689">
    <property type="entry name" value="Homeodomain-like"/>
    <property type="match status" value="1"/>
</dbReference>
<dbReference type="InterPro" id="IPR036388">
    <property type="entry name" value="WH-like_DNA-bd_sf"/>
</dbReference>
<accession>A0ABX2FJE7</accession>
<dbReference type="RefSeq" id="WP_173808019.1">
    <property type="nucleotide sequence ID" value="NZ_JABSNP010000001.1"/>
</dbReference>
<evidence type="ECO:0000313" key="2">
    <source>
        <dbReference type="Proteomes" id="UP000779507"/>
    </source>
</evidence>
<sequence length="150" mass="16985">MSSDFPEIIHTEDILWGSPRIIGRRLAVGDVVSFMENYGTLEEIVSGYELTRSQISQALQYCSVLQCKIDKPKVFCHNCSLRREQEGPLDTSDLEEIKDGNSVYVRGNNLISLGSMEELLDDWNGKDWWIIAAELLVDSRAELFGAQDQI</sequence>
<dbReference type="Gene3D" id="1.10.10.10">
    <property type="entry name" value="Winged helix-like DNA-binding domain superfamily/Winged helix DNA-binding domain"/>
    <property type="match status" value="1"/>
</dbReference>
<dbReference type="EMBL" id="JABSNP010000001">
    <property type="protein sequence ID" value="NRT17232.1"/>
    <property type="molecule type" value="Genomic_DNA"/>
</dbReference>
<comment type="caution">
    <text evidence="1">The sequence shown here is derived from an EMBL/GenBank/DDBJ whole genome shotgun (WGS) entry which is preliminary data.</text>
</comment>
<protein>
    <submittedName>
        <fullName evidence="1">Uncharacterized protein (DUF433 family)</fullName>
    </submittedName>
</protein>
<gene>
    <name evidence="1" type="ORF">HNP98_000035</name>
</gene>
<evidence type="ECO:0000313" key="1">
    <source>
        <dbReference type="EMBL" id="NRT17232.1"/>
    </source>
</evidence>
<dbReference type="InterPro" id="IPR009057">
    <property type="entry name" value="Homeodomain-like_sf"/>
</dbReference>
<dbReference type="InterPro" id="IPR007367">
    <property type="entry name" value="DUF433"/>
</dbReference>
<reference evidence="1 2" key="1">
    <citation type="submission" date="2020-05" db="EMBL/GenBank/DDBJ databases">
        <title>Genomic Encyclopedia of Type Strains, Phase IV (KMG-V): Genome sequencing to study the core and pangenomes of soil and plant-associated prokaryotes.</title>
        <authorList>
            <person name="Whitman W."/>
        </authorList>
    </citation>
    <scope>NUCLEOTIDE SEQUENCE [LARGE SCALE GENOMIC DNA]</scope>
    <source>
        <strain evidence="1 2">9A</strain>
    </source>
</reference>